<organism evidence="1">
    <name type="scientific">Rhizophora mucronata</name>
    <name type="common">Asiatic mangrove</name>
    <dbReference type="NCBI Taxonomy" id="61149"/>
    <lineage>
        <taxon>Eukaryota</taxon>
        <taxon>Viridiplantae</taxon>
        <taxon>Streptophyta</taxon>
        <taxon>Embryophyta</taxon>
        <taxon>Tracheophyta</taxon>
        <taxon>Spermatophyta</taxon>
        <taxon>Magnoliopsida</taxon>
        <taxon>eudicotyledons</taxon>
        <taxon>Gunneridae</taxon>
        <taxon>Pentapetalae</taxon>
        <taxon>rosids</taxon>
        <taxon>fabids</taxon>
        <taxon>Malpighiales</taxon>
        <taxon>Rhizophoraceae</taxon>
        <taxon>Rhizophora</taxon>
    </lineage>
</organism>
<accession>A0A2P2IUS1</accession>
<proteinExistence type="predicted"/>
<sequence>MSCCPGLRHLVLSTSQAMPNMLLRHTC</sequence>
<reference evidence="1" key="1">
    <citation type="submission" date="2018-02" db="EMBL/GenBank/DDBJ databases">
        <title>Rhizophora mucronata_Transcriptome.</title>
        <authorList>
            <person name="Meera S.P."/>
            <person name="Sreeshan A."/>
            <person name="Augustine A."/>
        </authorList>
    </citation>
    <scope>NUCLEOTIDE SEQUENCE</scope>
    <source>
        <tissue evidence="1">Leaf</tissue>
    </source>
</reference>
<dbReference type="EMBL" id="GGEC01004460">
    <property type="protein sequence ID" value="MBW84943.1"/>
    <property type="molecule type" value="Transcribed_RNA"/>
</dbReference>
<name>A0A2P2IUS1_RHIMU</name>
<dbReference type="AlphaFoldDB" id="A0A2P2IUS1"/>
<protein>
    <submittedName>
        <fullName evidence="1">Uncharacterized protein</fullName>
    </submittedName>
</protein>
<evidence type="ECO:0000313" key="1">
    <source>
        <dbReference type="EMBL" id="MBW84943.1"/>
    </source>
</evidence>